<evidence type="ECO:0000256" key="1">
    <source>
        <dbReference type="ARBA" id="ARBA00022679"/>
    </source>
</evidence>
<dbReference type="SUPFAM" id="SSF55729">
    <property type="entry name" value="Acyl-CoA N-acyltransferases (Nat)"/>
    <property type="match status" value="1"/>
</dbReference>
<dbReference type="PANTHER" id="PTHR13947:SF37">
    <property type="entry name" value="LD18367P"/>
    <property type="match status" value="1"/>
</dbReference>
<dbReference type="PANTHER" id="PTHR13947">
    <property type="entry name" value="GNAT FAMILY N-ACETYLTRANSFERASE"/>
    <property type="match status" value="1"/>
</dbReference>
<dbReference type="Gene3D" id="3.40.630.30">
    <property type="match status" value="1"/>
</dbReference>
<dbReference type="InterPro" id="IPR000182">
    <property type="entry name" value="GNAT_dom"/>
</dbReference>
<evidence type="ECO:0000313" key="4">
    <source>
        <dbReference type="Proteomes" id="UP000050266"/>
    </source>
</evidence>
<dbReference type="EMBL" id="LJRQ01000378">
    <property type="protein sequence ID" value="KPZ07456.1"/>
    <property type="molecule type" value="Genomic_DNA"/>
</dbReference>
<accession>A0A0Q0C928</accession>
<sequence>MLMETPRLVGAFACLEYSFPFVTMARRWFVTATGIQVRRFVPNDEQGVSALILPIQREEFGIPITAEDQPDLKAIPTFYQIGTGDFWVAVQGDHVVGSIALKDIGSGQAALRKMFVAAPFRGKEFSIAARLLDRLIEESTRKGVTEVFLGTTDKFLAAHRFYEKHGFQEIAKEDLPASFPLIAVDSKFYVLGLNPE</sequence>
<protein>
    <submittedName>
        <fullName evidence="3">Acetyltransferase</fullName>
    </submittedName>
</protein>
<dbReference type="Pfam" id="PF00583">
    <property type="entry name" value="Acetyltransf_1"/>
    <property type="match status" value="1"/>
</dbReference>
<name>A0A0Q0C928_PSEA0</name>
<dbReference type="CDD" id="cd04301">
    <property type="entry name" value="NAT_SF"/>
    <property type="match status" value="1"/>
</dbReference>
<gene>
    <name evidence="3" type="ORF">ALO41_05022</name>
</gene>
<dbReference type="PROSITE" id="PS51186">
    <property type="entry name" value="GNAT"/>
    <property type="match status" value="1"/>
</dbReference>
<evidence type="ECO:0000259" key="2">
    <source>
        <dbReference type="PROSITE" id="PS51186"/>
    </source>
</evidence>
<comment type="caution">
    <text evidence="3">The sequence shown here is derived from an EMBL/GenBank/DDBJ whole genome shotgun (WGS) entry which is preliminary data.</text>
</comment>
<reference evidence="3 4" key="1">
    <citation type="submission" date="2015-09" db="EMBL/GenBank/DDBJ databases">
        <title>Genome announcement of multiple Pseudomonas syringae strains.</title>
        <authorList>
            <person name="Thakur S."/>
            <person name="Wang P.W."/>
            <person name="Gong Y."/>
            <person name="Weir B.S."/>
            <person name="Guttman D.S."/>
        </authorList>
    </citation>
    <scope>NUCLEOTIDE SEQUENCE [LARGE SCALE GENOMIC DNA]</scope>
    <source>
        <strain evidence="3 4">ICMP3962</strain>
    </source>
</reference>
<dbReference type="InterPro" id="IPR016181">
    <property type="entry name" value="Acyl_CoA_acyltransferase"/>
</dbReference>
<dbReference type="InterPro" id="IPR050769">
    <property type="entry name" value="NAT_camello-type"/>
</dbReference>
<organism evidence="3 4">
    <name type="scientific">Pseudomonas amygdali pv. ulmi</name>
    <dbReference type="NCBI Taxonomy" id="251720"/>
    <lineage>
        <taxon>Bacteria</taxon>
        <taxon>Pseudomonadati</taxon>
        <taxon>Pseudomonadota</taxon>
        <taxon>Gammaproteobacteria</taxon>
        <taxon>Pseudomonadales</taxon>
        <taxon>Pseudomonadaceae</taxon>
        <taxon>Pseudomonas</taxon>
        <taxon>Pseudomonas amygdali</taxon>
    </lineage>
</organism>
<proteinExistence type="predicted"/>
<keyword evidence="1 3" id="KW-0808">Transferase</keyword>
<evidence type="ECO:0000313" key="3">
    <source>
        <dbReference type="EMBL" id="KPZ07456.1"/>
    </source>
</evidence>
<feature type="domain" description="N-acetyltransferase" evidence="2">
    <location>
        <begin position="35"/>
        <end position="196"/>
    </location>
</feature>
<dbReference type="PATRIC" id="fig|251720.4.peg.2766"/>
<dbReference type="Proteomes" id="UP000050266">
    <property type="component" value="Unassembled WGS sequence"/>
</dbReference>
<dbReference type="AlphaFoldDB" id="A0A0Q0C928"/>
<dbReference type="GO" id="GO:0008080">
    <property type="term" value="F:N-acetyltransferase activity"/>
    <property type="evidence" value="ECO:0007669"/>
    <property type="project" value="InterPro"/>
</dbReference>